<dbReference type="Proteomes" id="UP001174908">
    <property type="component" value="Unassembled WGS sequence"/>
</dbReference>
<dbReference type="EMBL" id="JASZYV010000001">
    <property type="protein sequence ID" value="MDM0044265.1"/>
    <property type="molecule type" value="Genomic_DNA"/>
</dbReference>
<gene>
    <name evidence="1" type="ORF">QTH91_07220</name>
</gene>
<evidence type="ECO:0000313" key="2">
    <source>
        <dbReference type="Proteomes" id="UP001174908"/>
    </source>
</evidence>
<proteinExistence type="predicted"/>
<protein>
    <recommendedName>
        <fullName evidence="3">DUF4224 domain-containing protein</fullName>
    </recommendedName>
</protein>
<name>A0ABT7N8K4_9BURK</name>
<reference evidence="1" key="1">
    <citation type="submission" date="2023-06" db="EMBL/GenBank/DDBJ databases">
        <authorList>
            <person name="Jiang Y."/>
            <person name="Liu Q."/>
        </authorList>
    </citation>
    <scope>NUCLEOTIDE SEQUENCE</scope>
    <source>
        <strain evidence="1">CGMCC 1.12089</strain>
    </source>
</reference>
<accession>A0ABT7N8K4</accession>
<evidence type="ECO:0000313" key="1">
    <source>
        <dbReference type="EMBL" id="MDM0044265.1"/>
    </source>
</evidence>
<evidence type="ECO:0008006" key="3">
    <source>
        <dbReference type="Google" id="ProtNLM"/>
    </source>
</evidence>
<organism evidence="1 2">
    <name type="scientific">Variovorax dokdonensis</name>
    <dbReference type="NCBI Taxonomy" id="344883"/>
    <lineage>
        <taxon>Bacteria</taxon>
        <taxon>Pseudomonadati</taxon>
        <taxon>Pseudomonadota</taxon>
        <taxon>Betaproteobacteria</taxon>
        <taxon>Burkholderiales</taxon>
        <taxon>Comamonadaceae</taxon>
        <taxon>Variovorax</taxon>
    </lineage>
</organism>
<dbReference type="RefSeq" id="WP_286659313.1">
    <property type="nucleotide sequence ID" value="NZ_JASZYV010000001.1"/>
</dbReference>
<comment type="caution">
    <text evidence="1">The sequence shown here is derived from an EMBL/GenBank/DDBJ whole genome shotgun (WGS) entry which is preliminary data.</text>
</comment>
<sequence length="74" mass="8291">MTTPSKDLHSDKKLRLNAEQWQTLQGLATDPAAAKIERHAARIGRLTSNGLVALDRRGCAYLTIFGFQRLRQGR</sequence>
<keyword evidence="2" id="KW-1185">Reference proteome</keyword>